<evidence type="ECO:0000313" key="2">
    <source>
        <dbReference type="Proteomes" id="UP001230649"/>
    </source>
</evidence>
<organism evidence="1 2">
    <name type="scientific">Naganishia adeliensis</name>
    <dbReference type="NCBI Taxonomy" id="92952"/>
    <lineage>
        <taxon>Eukaryota</taxon>
        <taxon>Fungi</taxon>
        <taxon>Dikarya</taxon>
        <taxon>Basidiomycota</taxon>
        <taxon>Agaricomycotina</taxon>
        <taxon>Tremellomycetes</taxon>
        <taxon>Filobasidiales</taxon>
        <taxon>Filobasidiaceae</taxon>
        <taxon>Naganishia</taxon>
    </lineage>
</organism>
<evidence type="ECO:0000313" key="1">
    <source>
        <dbReference type="EMBL" id="KAJ9116751.1"/>
    </source>
</evidence>
<accession>A0ACC2WZG7</accession>
<proteinExistence type="predicted"/>
<comment type="caution">
    <text evidence="1">The sequence shown here is derived from an EMBL/GenBank/DDBJ whole genome shotgun (WGS) entry which is preliminary data.</text>
</comment>
<keyword evidence="2" id="KW-1185">Reference proteome</keyword>
<sequence length="245" mass="27134">MSAAPELNIRQLDDHVTVFDIPFSRFGILPIGNRSTSLKLSGDRLFVVVSSPCDEPTKAKLATLGTVSYLVAPDLEHTMRIAEWHQAYPEAKCIGVEGVAEKKPEIKWEGVMGQGGETKTYGFEDEIKLQYFPGHTNKEIAVLHIPTQTLVQADLIFNLPCTEQYAKASTNGKAFWPLSIFQSKAVAGHPFIPNMTSKDKVAMARDVAVVNGWDFDRMIPCHGNVINTGAKDIWHKAFSFLSTKQ</sequence>
<reference evidence="1" key="1">
    <citation type="submission" date="2023-04" db="EMBL/GenBank/DDBJ databases">
        <title>Draft Genome sequencing of Naganishia species isolated from polar environments using Oxford Nanopore Technology.</title>
        <authorList>
            <person name="Leo P."/>
            <person name="Venkateswaran K."/>
        </authorList>
    </citation>
    <scope>NUCLEOTIDE SEQUENCE</scope>
    <source>
        <strain evidence="1">MNA-CCFEE 5262</strain>
    </source>
</reference>
<gene>
    <name evidence="1" type="ORF">QFC20_000687</name>
</gene>
<name>A0ACC2WZG7_9TREE</name>
<dbReference type="EMBL" id="JASBWS010000003">
    <property type="protein sequence ID" value="KAJ9116751.1"/>
    <property type="molecule type" value="Genomic_DNA"/>
</dbReference>
<dbReference type="Proteomes" id="UP001230649">
    <property type="component" value="Unassembled WGS sequence"/>
</dbReference>
<protein>
    <submittedName>
        <fullName evidence="1">Uncharacterized protein</fullName>
    </submittedName>
</protein>